<dbReference type="Proteomes" id="UP000292702">
    <property type="component" value="Unassembled WGS sequence"/>
</dbReference>
<gene>
    <name evidence="1" type="ORF">EIP91_009330</name>
</gene>
<dbReference type="EMBL" id="RWJN01000053">
    <property type="protein sequence ID" value="TCD68940.1"/>
    <property type="molecule type" value="Genomic_DNA"/>
</dbReference>
<keyword evidence="2" id="KW-1185">Reference proteome</keyword>
<name>A0A4R0RJV7_9APHY</name>
<evidence type="ECO:0000313" key="2">
    <source>
        <dbReference type="Proteomes" id="UP000292702"/>
    </source>
</evidence>
<evidence type="ECO:0008006" key="3">
    <source>
        <dbReference type="Google" id="ProtNLM"/>
    </source>
</evidence>
<dbReference type="OrthoDB" id="3353710at2759"/>
<accession>A0A4R0RJV7</accession>
<comment type="caution">
    <text evidence="1">The sequence shown here is derived from an EMBL/GenBank/DDBJ whole genome shotgun (WGS) entry which is preliminary data.</text>
</comment>
<dbReference type="AlphaFoldDB" id="A0A4R0RJV7"/>
<protein>
    <recommendedName>
        <fullName evidence="3">F-box domain-containing protein</fullName>
    </recommendedName>
</protein>
<proteinExistence type="predicted"/>
<reference evidence="1 2" key="1">
    <citation type="submission" date="2018-11" db="EMBL/GenBank/DDBJ databases">
        <title>Genome assembly of Steccherinum ochraceum LE-BIN_3174, the white-rot fungus of the Steccherinaceae family (The Residual Polyporoid clade, Polyporales, Basidiomycota).</title>
        <authorList>
            <person name="Fedorova T.V."/>
            <person name="Glazunova O.A."/>
            <person name="Landesman E.O."/>
            <person name="Moiseenko K.V."/>
            <person name="Psurtseva N.V."/>
            <person name="Savinova O.S."/>
            <person name="Shakhova N.V."/>
            <person name="Tyazhelova T.V."/>
            <person name="Vasina D.V."/>
        </authorList>
    </citation>
    <scope>NUCLEOTIDE SEQUENCE [LARGE SCALE GENOMIC DNA]</scope>
    <source>
        <strain evidence="1 2">LE-BIN_3174</strain>
    </source>
</reference>
<organism evidence="1 2">
    <name type="scientific">Steccherinum ochraceum</name>
    <dbReference type="NCBI Taxonomy" id="92696"/>
    <lineage>
        <taxon>Eukaryota</taxon>
        <taxon>Fungi</taxon>
        <taxon>Dikarya</taxon>
        <taxon>Basidiomycota</taxon>
        <taxon>Agaricomycotina</taxon>
        <taxon>Agaricomycetes</taxon>
        <taxon>Polyporales</taxon>
        <taxon>Steccherinaceae</taxon>
        <taxon>Steccherinum</taxon>
    </lineage>
</organism>
<evidence type="ECO:0000313" key="1">
    <source>
        <dbReference type="EMBL" id="TCD68940.1"/>
    </source>
</evidence>
<sequence length="546" mass="60889">MDIRSLRDTYNQYRAKHKRPFPYPWIALAHICHYWREVALDASHLWTTIDLGHSNVEARNTFLARARSTPLDIVSKGNKTNSTALLQVAIPYLGRARSLEFELEQDAYDNVSSEFPASLPLLQRLVLSHPSPLLVNPPPIFITRCSTPSLKALTIRNYVLPWKTISLPRTLTELKIDSPSPSLTVQELIQAIRPLTRLVHLTLVNPFTQDPIFRGEPDLLPFQEPTIHTCVTLRQLQTLSLCTGGVNGVHFLDYLSLPSSTGISLFLRGAPDRTANFSALFSRLSSKLPIMEANDSSVHGADTLLLDPKGIVLYHSASSLPLPHTHSLGTYKHTTTPPGPYFNFAFSESFGKTSAMINAFCASPHTPSLVGIVHLVLRAVWLDAETNMAPWKGVFDHLPDLETLEFCSYPLAIKHGVGRILAVALSASTLRALKLKTIVLNVVGFVERYNSKGRITSRKDAEKFSCELVARLRKLVSRSSSRKIEKIAIIRCREVREVDIAALEEFVPHVDYVSRERDRVMRKERDGGDDAELEGTECFAQGGISS</sequence>